<dbReference type="EMBL" id="ARXV01000015">
    <property type="protein sequence ID" value="KGD63679.1"/>
    <property type="molecule type" value="Genomic_DNA"/>
</dbReference>
<dbReference type="PATRIC" id="fig|1177154.3.peg.3144"/>
<evidence type="ECO:0000313" key="1">
    <source>
        <dbReference type="EMBL" id="KGD63679.1"/>
    </source>
</evidence>
<organism evidence="1 2">
    <name type="scientific">Alcanivorax nanhaiticus</name>
    <dbReference type="NCBI Taxonomy" id="1177154"/>
    <lineage>
        <taxon>Bacteria</taxon>
        <taxon>Pseudomonadati</taxon>
        <taxon>Pseudomonadota</taxon>
        <taxon>Gammaproteobacteria</taxon>
        <taxon>Oceanospirillales</taxon>
        <taxon>Alcanivoracaceae</taxon>
        <taxon>Alcanivorax</taxon>
    </lineage>
</organism>
<name>A0A095SH64_9GAMM</name>
<comment type="caution">
    <text evidence="1">The sequence shown here is derived from an EMBL/GenBank/DDBJ whole genome shotgun (WGS) entry which is preliminary data.</text>
</comment>
<dbReference type="AlphaFoldDB" id="A0A095SH64"/>
<keyword evidence="2" id="KW-1185">Reference proteome</keyword>
<accession>A0A095SH64</accession>
<proteinExistence type="predicted"/>
<evidence type="ECO:0000313" key="2">
    <source>
        <dbReference type="Proteomes" id="UP000029444"/>
    </source>
</evidence>
<dbReference type="Pfam" id="PF14255">
    <property type="entry name" value="Zn_ribbon_21"/>
    <property type="match status" value="1"/>
</dbReference>
<gene>
    <name evidence="1" type="ORF">Y5S_03102</name>
</gene>
<reference evidence="1 2" key="1">
    <citation type="submission" date="2012-09" db="EMBL/GenBank/DDBJ databases">
        <title>Genome Sequence of alkane-degrading Bacterium Alcanivorax sp. 19-m-6.</title>
        <authorList>
            <person name="Lai Q."/>
            <person name="Shao Z."/>
        </authorList>
    </citation>
    <scope>NUCLEOTIDE SEQUENCE [LARGE SCALE GENOMIC DNA]</scope>
    <source>
        <strain evidence="1 2">19-m-6</strain>
    </source>
</reference>
<dbReference type="STRING" id="1177154.Y5S_03102"/>
<dbReference type="Proteomes" id="UP000029444">
    <property type="component" value="Unassembled WGS sequence"/>
</dbReference>
<sequence length="64" mass="7146">MSGLLPVSVQCPCCWETIEVLIDGSVEEQEYVEDCQVCCRPLLFTVQVPFGSDEPVVDVRPEND</sequence>
<evidence type="ECO:0008006" key="3">
    <source>
        <dbReference type="Google" id="ProtNLM"/>
    </source>
</evidence>
<protein>
    <recommendedName>
        <fullName evidence="3">CPXCG motif-containing cysteine-rich protein</fullName>
    </recommendedName>
</protein>
<dbReference type="InterPro" id="IPR025990">
    <property type="entry name" value="zinc_ribbon_bacterial"/>
</dbReference>
<dbReference type="RefSeq" id="WP_035234334.1">
    <property type="nucleotide sequence ID" value="NZ_ARXV01000015.1"/>
</dbReference>
<dbReference type="OrthoDB" id="9814566at2"/>